<evidence type="ECO:0000313" key="2">
    <source>
        <dbReference type="EMBL" id="CAH2065422.1"/>
    </source>
</evidence>
<evidence type="ECO:0000313" key="3">
    <source>
        <dbReference type="Proteomes" id="UP000836841"/>
    </source>
</evidence>
<dbReference type="Proteomes" id="UP000836841">
    <property type="component" value="Chromosome 5"/>
</dbReference>
<dbReference type="InterPro" id="IPR057136">
    <property type="entry name" value="At2g35280_TPR_dom"/>
</dbReference>
<protein>
    <recommendedName>
        <fullName evidence="1">At2g35280-like TPR domain-containing protein</fullName>
    </recommendedName>
</protein>
<proteinExistence type="predicted"/>
<accession>A0AAU9SHZ9</accession>
<gene>
    <name evidence="2" type="ORF">TAV2_LOCUS15543</name>
</gene>
<dbReference type="PANTHER" id="PTHR33784:SF42">
    <property type="entry name" value="F-BOX DOMAIN-CONTAINING PROTEIN"/>
    <property type="match status" value="1"/>
</dbReference>
<dbReference type="PANTHER" id="PTHR33784">
    <property type="entry name" value="OS05G0482100 PROTEIN"/>
    <property type="match status" value="1"/>
</dbReference>
<dbReference type="CDD" id="cd04480">
    <property type="entry name" value="RPA1_DBD_A_like"/>
    <property type="match status" value="1"/>
</dbReference>
<sequence length="317" mass="36679">MGVDFFLLDEKSTLMQGTIPAQHLPKYEALLNKGIIYVISGFDVTKSTPRFHLTDFDKSIRFTHTTTMVPVDDSFYQIPKQLFRFRSHEELLALANTNKDLPETKMADKNTTITLRDLPKDIVGEILARVGSSSRRQLRHVMEASKALAKAAKDKGVYKALNLRLVFHPLAKRYRYKDLMEKTLTNGNIEAHYIKGILEYFHKNNTITGLQHLKLAARGSYSEGMYLYGIILLSRGEMEQGKAYLDQLGWQHSKTRGDRCWRNIKNSLHGVRVLRLPAYQETIRVMKPTTMCNLNDLENRCHHCYYYKQIVKFVFVI</sequence>
<dbReference type="SUPFAM" id="SSF81901">
    <property type="entry name" value="HCP-like"/>
    <property type="match status" value="1"/>
</dbReference>
<evidence type="ECO:0000259" key="1">
    <source>
        <dbReference type="Pfam" id="PF23310"/>
    </source>
</evidence>
<dbReference type="InterPro" id="IPR040338">
    <property type="entry name" value="At1g67623-like"/>
</dbReference>
<dbReference type="AlphaFoldDB" id="A0AAU9SHZ9"/>
<dbReference type="Gene3D" id="2.40.50.140">
    <property type="entry name" value="Nucleic acid-binding proteins"/>
    <property type="match status" value="1"/>
</dbReference>
<dbReference type="InterPro" id="IPR012340">
    <property type="entry name" value="NA-bd_OB-fold"/>
</dbReference>
<keyword evidence="3" id="KW-1185">Reference proteome</keyword>
<name>A0AAU9SHZ9_THLAR</name>
<reference evidence="2 3" key="1">
    <citation type="submission" date="2022-03" db="EMBL/GenBank/DDBJ databases">
        <authorList>
            <person name="Nunn A."/>
            <person name="Chopra R."/>
            <person name="Nunn A."/>
            <person name="Contreras Garrido A."/>
        </authorList>
    </citation>
    <scope>NUCLEOTIDE SEQUENCE [LARGE SCALE GENOMIC DNA]</scope>
</reference>
<organism evidence="2 3">
    <name type="scientific">Thlaspi arvense</name>
    <name type="common">Field penny-cress</name>
    <dbReference type="NCBI Taxonomy" id="13288"/>
    <lineage>
        <taxon>Eukaryota</taxon>
        <taxon>Viridiplantae</taxon>
        <taxon>Streptophyta</taxon>
        <taxon>Embryophyta</taxon>
        <taxon>Tracheophyta</taxon>
        <taxon>Spermatophyta</taxon>
        <taxon>Magnoliopsida</taxon>
        <taxon>eudicotyledons</taxon>
        <taxon>Gunneridae</taxon>
        <taxon>Pentapetalae</taxon>
        <taxon>rosids</taxon>
        <taxon>malvids</taxon>
        <taxon>Brassicales</taxon>
        <taxon>Brassicaceae</taxon>
        <taxon>Thlaspideae</taxon>
        <taxon>Thlaspi</taxon>
    </lineage>
</organism>
<feature type="domain" description="At2g35280-like TPR" evidence="1">
    <location>
        <begin position="178"/>
        <end position="267"/>
    </location>
</feature>
<dbReference type="Pfam" id="PF23310">
    <property type="entry name" value="TPR_27"/>
    <property type="match status" value="1"/>
</dbReference>
<dbReference type="EMBL" id="OU466861">
    <property type="protein sequence ID" value="CAH2065422.1"/>
    <property type="molecule type" value="Genomic_DNA"/>
</dbReference>